<dbReference type="SUPFAM" id="SSF51126">
    <property type="entry name" value="Pectin lyase-like"/>
    <property type="match status" value="1"/>
</dbReference>
<evidence type="ECO:0000256" key="2">
    <source>
        <dbReference type="ARBA" id="ARBA00022801"/>
    </source>
</evidence>
<evidence type="ECO:0000256" key="3">
    <source>
        <dbReference type="ARBA" id="ARBA00023085"/>
    </source>
</evidence>
<proteinExistence type="predicted"/>
<evidence type="ECO:0000313" key="5">
    <source>
        <dbReference type="EMBL" id="KMZ70893.1"/>
    </source>
</evidence>
<dbReference type="InterPro" id="IPR012334">
    <property type="entry name" value="Pectin_lyas_fold"/>
</dbReference>
<dbReference type="PANTHER" id="PTHR31707">
    <property type="entry name" value="PECTINESTERASE"/>
    <property type="match status" value="1"/>
</dbReference>
<dbReference type="UniPathway" id="UPA00545">
    <property type="reaction ID" value="UER00823"/>
</dbReference>
<evidence type="ECO:0000259" key="4">
    <source>
        <dbReference type="Pfam" id="PF01095"/>
    </source>
</evidence>
<dbReference type="Gene3D" id="2.160.20.10">
    <property type="entry name" value="Single-stranded right-handed beta-helix, Pectin lyase-like"/>
    <property type="match status" value="1"/>
</dbReference>
<dbReference type="InterPro" id="IPR000070">
    <property type="entry name" value="Pectinesterase_cat"/>
</dbReference>
<dbReference type="GO" id="GO:0030599">
    <property type="term" value="F:pectinesterase activity"/>
    <property type="evidence" value="ECO:0007669"/>
    <property type="project" value="InterPro"/>
</dbReference>
<dbReference type="OMA" id="CIDVAYK"/>
<reference evidence="6" key="1">
    <citation type="journal article" date="2016" name="Nature">
        <title>The genome of the seagrass Zostera marina reveals angiosperm adaptation to the sea.</title>
        <authorList>
            <person name="Olsen J.L."/>
            <person name="Rouze P."/>
            <person name="Verhelst B."/>
            <person name="Lin Y.-C."/>
            <person name="Bayer T."/>
            <person name="Collen J."/>
            <person name="Dattolo E."/>
            <person name="De Paoli E."/>
            <person name="Dittami S."/>
            <person name="Maumus F."/>
            <person name="Michel G."/>
            <person name="Kersting A."/>
            <person name="Lauritano C."/>
            <person name="Lohaus R."/>
            <person name="Toepel M."/>
            <person name="Tonon T."/>
            <person name="Vanneste K."/>
            <person name="Amirebrahimi M."/>
            <person name="Brakel J."/>
            <person name="Bostroem C."/>
            <person name="Chovatia M."/>
            <person name="Grimwood J."/>
            <person name="Jenkins J.W."/>
            <person name="Jueterbock A."/>
            <person name="Mraz A."/>
            <person name="Stam W.T."/>
            <person name="Tice H."/>
            <person name="Bornberg-Bauer E."/>
            <person name="Green P.J."/>
            <person name="Pearson G.A."/>
            <person name="Procaccini G."/>
            <person name="Duarte C.M."/>
            <person name="Schmutz J."/>
            <person name="Reusch T.B.H."/>
            <person name="Van de Peer Y."/>
        </authorList>
    </citation>
    <scope>NUCLEOTIDE SEQUENCE [LARGE SCALE GENOMIC DNA]</scope>
    <source>
        <strain evidence="6">cv. Finnish</strain>
    </source>
</reference>
<name>A0A0K9PP95_ZOSMR</name>
<dbReference type="STRING" id="29655.A0A0K9PP95"/>
<comment type="caution">
    <text evidence="5">The sequence shown here is derived from an EMBL/GenBank/DDBJ whole genome shotgun (WGS) entry which is preliminary data.</text>
</comment>
<dbReference type="AlphaFoldDB" id="A0A0K9PP95"/>
<comment type="pathway">
    <text evidence="1">Glycan metabolism; pectin degradation; 2-dehydro-3-deoxy-D-gluconate from pectin: step 1/5.</text>
</comment>
<evidence type="ECO:0000313" key="6">
    <source>
        <dbReference type="Proteomes" id="UP000036987"/>
    </source>
</evidence>
<feature type="domain" description="Pectinesterase catalytic" evidence="4">
    <location>
        <begin position="3"/>
        <end position="134"/>
    </location>
</feature>
<dbReference type="InterPro" id="IPR011050">
    <property type="entry name" value="Pectin_lyase_fold/virulence"/>
</dbReference>
<dbReference type="OrthoDB" id="2019149at2759"/>
<accession>A0A0K9PP95</accession>
<gene>
    <name evidence="5" type="ORF">ZOSMA_191G00100</name>
</gene>
<dbReference type="EMBL" id="LFYR01000701">
    <property type="protein sequence ID" value="KMZ70893.1"/>
    <property type="molecule type" value="Genomic_DNA"/>
</dbReference>
<keyword evidence="6" id="KW-1185">Reference proteome</keyword>
<keyword evidence="2" id="KW-0378">Hydrolase</keyword>
<protein>
    <submittedName>
        <fullName evidence="5">Pectinesterase</fullName>
    </submittedName>
</protein>
<evidence type="ECO:0000256" key="1">
    <source>
        <dbReference type="ARBA" id="ARBA00005184"/>
    </source>
</evidence>
<dbReference type="GO" id="GO:0045490">
    <property type="term" value="P:pectin catabolic process"/>
    <property type="evidence" value="ECO:0007669"/>
    <property type="project" value="UniProtKB-UniPathway"/>
</dbReference>
<dbReference type="Proteomes" id="UP000036987">
    <property type="component" value="Unassembled WGS sequence"/>
</dbReference>
<dbReference type="Pfam" id="PF01095">
    <property type="entry name" value="Pectinesterase"/>
    <property type="match status" value="1"/>
</dbReference>
<sequence length="162" mass="18232">MTCGAVDFIFGNAVVFLQNCDLQARRPNKEQKNIFTAQGRDDPNQSTGISIHKCKIRAASNLASIQSSFSTYLGRPWKKYSKTVVMKSLISNVIHPKGWFPWSGNFALSTLFYGEYGNFGAGTSKRVNLASIRDVCWTKPKTYPDGFRQRKEYFSAVKVGRD</sequence>
<dbReference type="GO" id="GO:0042545">
    <property type="term" value="P:cell wall modification"/>
    <property type="evidence" value="ECO:0007669"/>
    <property type="project" value="InterPro"/>
</dbReference>
<organism evidence="5 6">
    <name type="scientific">Zostera marina</name>
    <name type="common">Eelgrass</name>
    <dbReference type="NCBI Taxonomy" id="29655"/>
    <lineage>
        <taxon>Eukaryota</taxon>
        <taxon>Viridiplantae</taxon>
        <taxon>Streptophyta</taxon>
        <taxon>Embryophyta</taxon>
        <taxon>Tracheophyta</taxon>
        <taxon>Spermatophyta</taxon>
        <taxon>Magnoliopsida</taxon>
        <taxon>Liliopsida</taxon>
        <taxon>Zosteraceae</taxon>
        <taxon>Zostera</taxon>
    </lineage>
</organism>
<keyword evidence="3" id="KW-0063">Aspartyl esterase</keyword>